<name>F3ZQ92_9BACE</name>
<dbReference type="EMBL" id="CM001167">
    <property type="protein sequence ID" value="EGJ71758.1"/>
    <property type="molecule type" value="Genomic_DNA"/>
</dbReference>
<dbReference type="SUPFAM" id="SSF46689">
    <property type="entry name" value="Homeodomain-like"/>
    <property type="match status" value="1"/>
</dbReference>
<accession>F3ZQ92</accession>
<dbReference type="Proteomes" id="UP000018439">
    <property type="component" value="Chromosome"/>
</dbReference>
<dbReference type="HOGENOM" id="CLU_140831_0_0_10"/>
<dbReference type="AlphaFoldDB" id="F3ZQ92"/>
<reference evidence="2 3" key="1">
    <citation type="journal article" date="2011" name="Stand. Genomic Sci.">
        <title>Non-contiguous finished genome sequence of Bacteroides coprosuis type strain (PC139).</title>
        <authorList>
            <person name="Land M."/>
            <person name="Held B."/>
            <person name="Gronow S."/>
            <person name="Abt B."/>
            <person name="Lucas S."/>
            <person name="Del Rio T.G."/>
            <person name="Nolan M."/>
            <person name="Tice H."/>
            <person name="Cheng J.F."/>
            <person name="Pitluck S."/>
            <person name="Liolios K."/>
            <person name="Pagani I."/>
            <person name="Ivanova N."/>
            <person name="Mavromatis K."/>
            <person name="Mikhailova N."/>
            <person name="Pati A."/>
            <person name="Tapia R."/>
            <person name="Han C."/>
            <person name="Goodwin L."/>
            <person name="Chen A."/>
            <person name="Palaniappan K."/>
            <person name="Hauser L."/>
            <person name="Brambilla E.M."/>
            <person name="Rohde M."/>
            <person name="Goker M."/>
            <person name="Detter J.C."/>
            <person name="Woyke T."/>
            <person name="Bristow J."/>
            <person name="Eisen J.A."/>
            <person name="Markowitz V."/>
            <person name="Hugenholtz P."/>
            <person name="Kyrpides N.C."/>
            <person name="Klenk H.P."/>
            <person name="Lapidus A."/>
        </authorList>
    </citation>
    <scope>NUCLEOTIDE SEQUENCE [LARGE SCALE GENOMIC DNA]</scope>
    <source>
        <strain evidence="2 3">DSM 18011</strain>
    </source>
</reference>
<evidence type="ECO:0000313" key="2">
    <source>
        <dbReference type="EMBL" id="EGJ71758.1"/>
    </source>
</evidence>
<dbReference type="InterPro" id="IPR009057">
    <property type="entry name" value="Homeodomain-like_sf"/>
</dbReference>
<dbReference type="eggNOG" id="COG2963">
    <property type="taxonomic scope" value="Bacteria"/>
</dbReference>
<organism evidence="2 3">
    <name type="scientific">Bacteroides coprosuis DSM 18011</name>
    <dbReference type="NCBI Taxonomy" id="679937"/>
    <lineage>
        <taxon>Bacteria</taxon>
        <taxon>Pseudomonadati</taxon>
        <taxon>Bacteroidota</taxon>
        <taxon>Bacteroidia</taxon>
        <taxon>Bacteroidales</taxon>
        <taxon>Bacteroidaceae</taxon>
        <taxon>Bacteroides</taxon>
    </lineage>
</organism>
<evidence type="ECO:0000313" key="1">
    <source>
        <dbReference type="EMBL" id="EGJ70857.1"/>
    </source>
</evidence>
<dbReference type="EMBL" id="CM001167">
    <property type="protein sequence ID" value="EGJ70857.1"/>
    <property type="molecule type" value="Genomic_DNA"/>
</dbReference>
<evidence type="ECO:0000313" key="3">
    <source>
        <dbReference type="Proteomes" id="UP000018439"/>
    </source>
</evidence>
<gene>
    <name evidence="1" type="ORF">Bcop_0639</name>
    <name evidence="2" type="ORF">Bcop_1566</name>
</gene>
<protein>
    <submittedName>
        <fullName evidence="2">Transposase IS3/IS911 family protein</fullName>
    </submittedName>
</protein>
<proteinExistence type="predicted"/>
<dbReference type="OrthoDB" id="9815231at2"/>
<dbReference type="STRING" id="679937.Bcop_0639"/>
<sequence>MKSKKMNRYTDSERLSILRDHFETGSSRASTARKYNLATPSLINSWINRFRFEELELSSDCKYSQEMKKKQETTSTESSLQSRIRDLEKALAYSKLEVLALNTLIDIAEKQEEITIRKKSGAKQ</sequence>
<keyword evidence="3" id="KW-1185">Reference proteome</keyword>